<dbReference type="Gene3D" id="3.90.79.10">
    <property type="entry name" value="Nucleoside Triphosphate Pyrophosphohydrolase"/>
    <property type="match status" value="2"/>
</dbReference>
<feature type="compositionally biased region" description="Pro residues" evidence="2">
    <location>
        <begin position="31"/>
        <end position="41"/>
    </location>
</feature>
<evidence type="ECO:0000313" key="5">
    <source>
        <dbReference type="Proteomes" id="UP001176517"/>
    </source>
</evidence>
<proteinExistence type="predicted"/>
<feature type="compositionally biased region" description="Polar residues" evidence="2">
    <location>
        <begin position="151"/>
        <end position="163"/>
    </location>
</feature>
<keyword evidence="5" id="KW-1185">Reference proteome</keyword>
<accession>A0AAN6GYC3</accession>
<feature type="region of interest" description="Disordered" evidence="2">
    <location>
        <begin position="441"/>
        <end position="473"/>
    </location>
</feature>
<dbReference type="InterPro" id="IPR020084">
    <property type="entry name" value="NUDIX_hydrolase_CS"/>
</dbReference>
<dbReference type="PROSITE" id="PS00893">
    <property type="entry name" value="NUDIX_BOX"/>
    <property type="match status" value="1"/>
</dbReference>
<dbReference type="PANTHER" id="PTHR16099:SF5">
    <property type="entry name" value="NUCLEOTIDE TRIPHOSPHATE DIPHOSPHATASE NUDT15"/>
    <property type="match status" value="1"/>
</dbReference>
<keyword evidence="1" id="KW-0378">Hydrolase</keyword>
<protein>
    <recommendedName>
        <fullName evidence="3">Nudix hydrolase domain-containing protein</fullName>
    </recommendedName>
</protein>
<dbReference type="CDD" id="cd04678">
    <property type="entry name" value="NUDIX_MTH2_Nudt15"/>
    <property type="match status" value="1"/>
</dbReference>
<evidence type="ECO:0000259" key="3">
    <source>
        <dbReference type="PROSITE" id="PS51462"/>
    </source>
</evidence>
<feature type="compositionally biased region" description="Acidic residues" evidence="2">
    <location>
        <begin position="551"/>
        <end position="561"/>
    </location>
</feature>
<dbReference type="SUPFAM" id="SSF55811">
    <property type="entry name" value="Nudix"/>
    <property type="match status" value="1"/>
</dbReference>
<dbReference type="AlphaFoldDB" id="A0AAN6GYC3"/>
<feature type="region of interest" description="Disordered" evidence="2">
    <location>
        <begin position="532"/>
        <end position="562"/>
    </location>
</feature>
<sequence length="592" mass="61691">MASSTDPTSSASHAYPTTSAPPRLTAGRPRTLPPGMVPPTPQFELTSSPWSPEAHLKSLEHEAAAASSSILATTAPALAPAGAATSSFLVGHQQPYPLLSPAIFADGLEDDDPLDQAGSSLGPVSSALGSGDLSTTTTTNSSKVDSDRAQEQPTTPIASTTSLPAVAPSKPVAVPDATVAPRVGLAVFVLNTHGHVLIGKRKGSHGAGKIALPGGHLELHESFEDCAVREVLEETGIELDTSENGMMEPSASTMMSESTSVTTLGQPSLLHQSGGGTLPSVGKHYQAAEGKKEEGEEEEDFPLSTLKALKVDIDAANARSAIRRKELPWYGVKFVTAVNAPAMRDRPEDVPRHYVTIFMKARGIVPEGATEVEAQVMEPDKCEGWVWVPWSYLVEAARTQRDVELLEQTARADGRALPTSTSKLMQAQRVAELLQAARSAELGGGGGSKSWRKSLLGTPPGVAGSPKRASLGISSPTLRSGMALHGDAVQGAFAVSPRSASTSFGGVMGGISMTSPVSTNLGMDAAFTTPAMRNSASMGPSSSSSFSAEQKEEEDEVADEEALWRAADELGDGASLFEPLAKMLNENEGLVL</sequence>
<dbReference type="Pfam" id="PF00293">
    <property type="entry name" value="NUDIX"/>
    <property type="match status" value="1"/>
</dbReference>
<feature type="compositionally biased region" description="Polar residues" evidence="2">
    <location>
        <begin position="1"/>
        <end position="20"/>
    </location>
</feature>
<comment type="caution">
    <text evidence="4">The sequence shown here is derived from an EMBL/GenBank/DDBJ whole genome shotgun (WGS) entry which is preliminary data.</text>
</comment>
<organism evidence="4 5">
    <name type="scientific">Tilletia horrida</name>
    <dbReference type="NCBI Taxonomy" id="155126"/>
    <lineage>
        <taxon>Eukaryota</taxon>
        <taxon>Fungi</taxon>
        <taxon>Dikarya</taxon>
        <taxon>Basidiomycota</taxon>
        <taxon>Ustilaginomycotina</taxon>
        <taxon>Exobasidiomycetes</taxon>
        <taxon>Tilletiales</taxon>
        <taxon>Tilletiaceae</taxon>
        <taxon>Tilletia</taxon>
    </lineage>
</organism>
<feature type="region of interest" description="Disordered" evidence="2">
    <location>
        <begin position="107"/>
        <end position="163"/>
    </location>
</feature>
<dbReference type="PROSITE" id="PS51462">
    <property type="entry name" value="NUDIX"/>
    <property type="match status" value="1"/>
</dbReference>
<evidence type="ECO:0000256" key="1">
    <source>
        <dbReference type="ARBA" id="ARBA00022801"/>
    </source>
</evidence>
<feature type="compositionally biased region" description="Low complexity" evidence="2">
    <location>
        <begin position="535"/>
        <end position="548"/>
    </location>
</feature>
<evidence type="ECO:0000313" key="4">
    <source>
        <dbReference type="EMBL" id="KAK0555438.1"/>
    </source>
</evidence>
<name>A0AAN6GYC3_9BASI</name>
<dbReference type="PANTHER" id="PTHR16099">
    <property type="entry name" value="8-OXO-DGTP DIPHOSPHATES NUDT15"/>
    <property type="match status" value="1"/>
</dbReference>
<dbReference type="GO" id="GO:0005829">
    <property type="term" value="C:cytosol"/>
    <property type="evidence" value="ECO:0007669"/>
    <property type="project" value="TreeGrafter"/>
</dbReference>
<feature type="region of interest" description="Disordered" evidence="2">
    <location>
        <begin position="1"/>
        <end position="56"/>
    </location>
</feature>
<dbReference type="EMBL" id="JAPDMZ010000027">
    <property type="protein sequence ID" value="KAK0555438.1"/>
    <property type="molecule type" value="Genomic_DNA"/>
</dbReference>
<dbReference type="Proteomes" id="UP001176517">
    <property type="component" value="Unassembled WGS sequence"/>
</dbReference>
<dbReference type="GO" id="GO:0035539">
    <property type="term" value="F:8-oxo-7,8-dihydrodeoxyguanosine triphosphate pyrophosphatase activity"/>
    <property type="evidence" value="ECO:0007669"/>
    <property type="project" value="TreeGrafter"/>
</dbReference>
<reference evidence="4" key="1">
    <citation type="journal article" date="2023" name="PhytoFront">
        <title>Draft Genome Resources of Seven Strains of Tilletia horrida, Causal Agent of Kernel Smut of Rice.</title>
        <authorList>
            <person name="Khanal S."/>
            <person name="Antony Babu S."/>
            <person name="Zhou X.G."/>
        </authorList>
    </citation>
    <scope>NUCLEOTIDE SEQUENCE</scope>
    <source>
        <strain evidence="4">TX6</strain>
    </source>
</reference>
<evidence type="ECO:0000256" key="2">
    <source>
        <dbReference type="SAM" id="MobiDB-lite"/>
    </source>
</evidence>
<feature type="compositionally biased region" description="Low complexity" evidence="2">
    <location>
        <begin position="125"/>
        <end position="142"/>
    </location>
</feature>
<dbReference type="GO" id="GO:0006203">
    <property type="term" value="P:dGTP catabolic process"/>
    <property type="evidence" value="ECO:0007669"/>
    <property type="project" value="TreeGrafter"/>
</dbReference>
<dbReference type="InterPro" id="IPR015797">
    <property type="entry name" value="NUDIX_hydrolase-like_dom_sf"/>
</dbReference>
<dbReference type="InterPro" id="IPR000086">
    <property type="entry name" value="NUDIX_hydrolase_dom"/>
</dbReference>
<gene>
    <name evidence="4" type="ORF">OC846_001697</name>
</gene>
<feature type="domain" description="Nudix hydrolase" evidence="3">
    <location>
        <begin position="180"/>
        <end position="326"/>
    </location>
</feature>